<evidence type="ECO:0000313" key="2">
    <source>
        <dbReference type="Proteomes" id="UP000094313"/>
    </source>
</evidence>
<dbReference type="EMBL" id="CP017141">
    <property type="protein sequence ID" value="AOM79184.1"/>
    <property type="molecule type" value="Genomic_DNA"/>
</dbReference>
<proteinExistence type="predicted"/>
<dbReference type="InterPro" id="IPR034660">
    <property type="entry name" value="DinB/YfiT-like"/>
</dbReference>
<evidence type="ECO:0008006" key="3">
    <source>
        <dbReference type="Google" id="ProtNLM"/>
    </source>
</evidence>
<evidence type="ECO:0000313" key="1">
    <source>
        <dbReference type="EMBL" id="AOM79184.1"/>
    </source>
</evidence>
<organism evidence="1 2">
    <name type="scientific">Pedobacter steynii</name>
    <dbReference type="NCBI Taxonomy" id="430522"/>
    <lineage>
        <taxon>Bacteria</taxon>
        <taxon>Pseudomonadati</taxon>
        <taxon>Bacteroidota</taxon>
        <taxon>Sphingobacteriia</taxon>
        <taxon>Sphingobacteriales</taxon>
        <taxon>Sphingobacteriaceae</taxon>
        <taxon>Pedobacter</taxon>
    </lineage>
</organism>
<dbReference type="SUPFAM" id="SSF109854">
    <property type="entry name" value="DinB/YfiT-like putative metalloenzymes"/>
    <property type="match status" value="1"/>
</dbReference>
<reference evidence="1 2" key="1">
    <citation type="submission" date="2016-08" db="EMBL/GenBank/DDBJ databases">
        <authorList>
            <person name="Seilhamer J.J."/>
        </authorList>
    </citation>
    <scope>NUCLEOTIDE SEQUENCE [LARGE SCALE GENOMIC DNA]</scope>
    <source>
        <strain evidence="1 2">DX4</strain>
    </source>
</reference>
<sequence>MENSIKGLLELLQELYVGTNTNESWVIDAKPGHGFTAAIDTINAEQASIPIVKGGSTIAAHTEHLRWSLLFAMEFYKGNRPSSDWKESWKIRQVTEEEWTKLREDLLEAYLMVRDAIEKIQDWSHEYLWKGTLALLPHAAYHLGAVKQMMLVIKEH</sequence>
<dbReference type="OrthoDB" id="67041at2"/>
<dbReference type="Proteomes" id="UP000094313">
    <property type="component" value="Chromosome"/>
</dbReference>
<dbReference type="KEGG" id="psty:BFS30_19630"/>
<dbReference type="AlphaFoldDB" id="A0A1D7QKI0"/>
<name>A0A1D7QKI0_9SPHI</name>
<accession>A0A1D7QKI0</accession>
<gene>
    <name evidence="1" type="ORF">BFS30_19630</name>
</gene>
<protein>
    <recommendedName>
        <fullName evidence="3">DinB superfamily protein</fullName>
    </recommendedName>
</protein>
<keyword evidence="2" id="KW-1185">Reference proteome</keyword>
<dbReference type="RefSeq" id="WP_069380847.1">
    <property type="nucleotide sequence ID" value="NZ_CP017141.1"/>
</dbReference>